<accession>A0A8T8E601</accession>
<dbReference type="RefSeq" id="WP_204749040.1">
    <property type="nucleotide sequence ID" value="NZ_CP069188.1"/>
</dbReference>
<name>A0A8T8E601_9EURY</name>
<keyword evidence="2" id="KW-1185">Reference proteome</keyword>
<dbReference type="OrthoDB" id="229248at2157"/>
<evidence type="ECO:0000313" key="1">
    <source>
        <dbReference type="EMBL" id="QRV16886.1"/>
    </source>
</evidence>
<proteinExistence type="predicted"/>
<sequence>MSEEITADEGGKRILDSNGTEIGVVVDVDADKGTASVEPEQAKLGGDLESRLGWGRDTQSQYPLRHDAIDDITDEAIRLREEY</sequence>
<organism evidence="1 2">
    <name type="scientific">Haloterrigena salifodinae</name>
    <dbReference type="NCBI Taxonomy" id="2675099"/>
    <lineage>
        <taxon>Archaea</taxon>
        <taxon>Methanobacteriati</taxon>
        <taxon>Methanobacteriota</taxon>
        <taxon>Stenosarchaea group</taxon>
        <taxon>Halobacteria</taxon>
        <taxon>Halobacteriales</taxon>
        <taxon>Natrialbaceae</taxon>
        <taxon>Haloterrigena</taxon>
    </lineage>
</organism>
<dbReference type="KEGG" id="hsal:JMJ58_08480"/>
<protein>
    <submittedName>
        <fullName evidence="1">PRC-barrel domain containing protein</fullName>
    </submittedName>
</protein>
<evidence type="ECO:0000313" key="2">
    <source>
        <dbReference type="Proteomes" id="UP000637819"/>
    </source>
</evidence>
<reference evidence="1 2" key="1">
    <citation type="submission" date="2021-01" db="EMBL/GenBank/DDBJ databases">
        <title>Genome Sequence and Methylation Pattern of Haloterrigena salifodinae BOL5-1, An Extremely Halophilic Archaeon from a Bolivian Salt Mine.</title>
        <authorList>
            <person name="DasSarma P."/>
            <person name="Anton B.P."/>
            <person name="DasSarma S.L."/>
            <person name="von Ehrenheim H.A.L."/>
            <person name="Martinez F.L."/>
            <person name="Guzman D."/>
            <person name="Roberts R.J."/>
            <person name="DasSarma S."/>
        </authorList>
    </citation>
    <scope>NUCLEOTIDE SEQUENCE [LARGE SCALE GENOMIC DNA]</scope>
    <source>
        <strain evidence="1 2">BOL5-1</strain>
    </source>
</reference>
<dbReference type="GeneID" id="62875154"/>
<gene>
    <name evidence="1" type="ORF">JMJ58_08480</name>
</gene>
<dbReference type="AlphaFoldDB" id="A0A8T8E601"/>
<dbReference type="EMBL" id="CP069188">
    <property type="protein sequence ID" value="QRV16886.1"/>
    <property type="molecule type" value="Genomic_DNA"/>
</dbReference>
<dbReference type="Proteomes" id="UP000637819">
    <property type="component" value="Chromosome"/>
</dbReference>